<name>A0A1L9TIH5_9EURO</name>
<dbReference type="InterPro" id="IPR018531">
    <property type="entry name" value="DUF1993"/>
</dbReference>
<evidence type="ECO:0008006" key="3">
    <source>
        <dbReference type="Google" id="ProtNLM"/>
    </source>
</evidence>
<evidence type="ECO:0000313" key="2">
    <source>
        <dbReference type="Proteomes" id="UP000184356"/>
    </source>
</evidence>
<dbReference type="EMBL" id="KV878586">
    <property type="protein sequence ID" value="OJJ59227.1"/>
    <property type="molecule type" value="Genomic_DNA"/>
</dbReference>
<protein>
    <recommendedName>
        <fullName evidence="3">DUF1993 domain-containing protein</fullName>
    </recommendedName>
</protein>
<dbReference type="STRING" id="1036612.A0A1L9TIH5"/>
<dbReference type="GeneID" id="63768322"/>
<dbReference type="SUPFAM" id="SSF109854">
    <property type="entry name" value="DinB/YfiT-like putative metalloenzymes"/>
    <property type="match status" value="1"/>
</dbReference>
<dbReference type="OrthoDB" id="3724345at2759"/>
<keyword evidence="2" id="KW-1185">Reference proteome</keyword>
<dbReference type="Gene3D" id="1.20.120.450">
    <property type="entry name" value="dinb family like domain"/>
    <property type="match status" value="1"/>
</dbReference>
<dbReference type="InterPro" id="IPR034660">
    <property type="entry name" value="DinB/YfiT-like"/>
</dbReference>
<gene>
    <name evidence="1" type="ORF">ASPSYDRAFT_89939</name>
</gene>
<dbReference type="AlphaFoldDB" id="A0A1L9TIH5"/>
<evidence type="ECO:0000313" key="1">
    <source>
        <dbReference type="EMBL" id="OJJ59227.1"/>
    </source>
</evidence>
<dbReference type="RefSeq" id="XP_040703033.1">
    <property type="nucleotide sequence ID" value="XM_040852249.1"/>
</dbReference>
<dbReference type="Proteomes" id="UP000184356">
    <property type="component" value="Unassembled WGS sequence"/>
</dbReference>
<dbReference type="VEuPathDB" id="FungiDB:ASPSYDRAFT_89939"/>
<dbReference type="Pfam" id="PF09351">
    <property type="entry name" value="DUF1993"/>
    <property type="match status" value="1"/>
</dbReference>
<sequence>MSSAVYTYTIDPFIKGLQALKAILQKTEEHAKANNIPIDDLFNASLGHDMKGLPFQVFICTSAAVKTLCRATLVEPPAMEQTDKTFADLYKRIDEALAALEKADVAAIAANEGKKFKAPLGPQEFEFTSESYAVAFAAPNFYFHLVTAYDILRAKGVPLGKMDYLAPFMAPVM</sequence>
<reference evidence="2" key="1">
    <citation type="journal article" date="2017" name="Genome Biol.">
        <title>Comparative genomics reveals high biological diversity and specific adaptations in the industrially and medically important fungal genus Aspergillus.</title>
        <authorList>
            <person name="de Vries R.P."/>
            <person name="Riley R."/>
            <person name="Wiebenga A."/>
            <person name="Aguilar-Osorio G."/>
            <person name="Amillis S."/>
            <person name="Uchima C.A."/>
            <person name="Anderluh G."/>
            <person name="Asadollahi M."/>
            <person name="Askin M."/>
            <person name="Barry K."/>
            <person name="Battaglia E."/>
            <person name="Bayram O."/>
            <person name="Benocci T."/>
            <person name="Braus-Stromeyer S.A."/>
            <person name="Caldana C."/>
            <person name="Canovas D."/>
            <person name="Cerqueira G.C."/>
            <person name="Chen F."/>
            <person name="Chen W."/>
            <person name="Choi C."/>
            <person name="Clum A."/>
            <person name="Dos Santos R.A."/>
            <person name="Damasio A.R."/>
            <person name="Diallinas G."/>
            <person name="Emri T."/>
            <person name="Fekete E."/>
            <person name="Flipphi M."/>
            <person name="Freyberg S."/>
            <person name="Gallo A."/>
            <person name="Gournas C."/>
            <person name="Habgood R."/>
            <person name="Hainaut M."/>
            <person name="Harispe M.L."/>
            <person name="Henrissat B."/>
            <person name="Hilden K.S."/>
            <person name="Hope R."/>
            <person name="Hossain A."/>
            <person name="Karabika E."/>
            <person name="Karaffa L."/>
            <person name="Karanyi Z."/>
            <person name="Krasevec N."/>
            <person name="Kuo A."/>
            <person name="Kusch H."/>
            <person name="LaButti K."/>
            <person name="Lagendijk E.L."/>
            <person name="Lapidus A."/>
            <person name="Levasseur A."/>
            <person name="Lindquist E."/>
            <person name="Lipzen A."/>
            <person name="Logrieco A.F."/>
            <person name="MacCabe A."/>
            <person name="Maekelae M.R."/>
            <person name="Malavazi I."/>
            <person name="Melin P."/>
            <person name="Meyer V."/>
            <person name="Mielnichuk N."/>
            <person name="Miskei M."/>
            <person name="Molnar A.P."/>
            <person name="Mule G."/>
            <person name="Ngan C.Y."/>
            <person name="Orejas M."/>
            <person name="Orosz E."/>
            <person name="Ouedraogo J.P."/>
            <person name="Overkamp K.M."/>
            <person name="Park H.-S."/>
            <person name="Perrone G."/>
            <person name="Piumi F."/>
            <person name="Punt P.J."/>
            <person name="Ram A.F."/>
            <person name="Ramon A."/>
            <person name="Rauscher S."/>
            <person name="Record E."/>
            <person name="Riano-Pachon D.M."/>
            <person name="Robert V."/>
            <person name="Roehrig J."/>
            <person name="Ruller R."/>
            <person name="Salamov A."/>
            <person name="Salih N.S."/>
            <person name="Samson R.A."/>
            <person name="Sandor E."/>
            <person name="Sanguinetti M."/>
            <person name="Schuetze T."/>
            <person name="Sepcic K."/>
            <person name="Shelest E."/>
            <person name="Sherlock G."/>
            <person name="Sophianopoulou V."/>
            <person name="Squina F.M."/>
            <person name="Sun H."/>
            <person name="Susca A."/>
            <person name="Todd R.B."/>
            <person name="Tsang A."/>
            <person name="Unkles S.E."/>
            <person name="van de Wiele N."/>
            <person name="van Rossen-Uffink D."/>
            <person name="Oliveira J.V."/>
            <person name="Vesth T.C."/>
            <person name="Visser J."/>
            <person name="Yu J.-H."/>
            <person name="Zhou M."/>
            <person name="Andersen M.R."/>
            <person name="Archer D.B."/>
            <person name="Baker S.E."/>
            <person name="Benoit I."/>
            <person name="Brakhage A.A."/>
            <person name="Braus G.H."/>
            <person name="Fischer R."/>
            <person name="Frisvad J.C."/>
            <person name="Goldman G.H."/>
            <person name="Houbraken J."/>
            <person name="Oakley B."/>
            <person name="Pocsi I."/>
            <person name="Scazzocchio C."/>
            <person name="Seiboth B."/>
            <person name="vanKuyk P.A."/>
            <person name="Wortman J."/>
            <person name="Dyer P.S."/>
            <person name="Grigoriev I.V."/>
        </authorList>
    </citation>
    <scope>NUCLEOTIDE SEQUENCE [LARGE SCALE GENOMIC DNA]</scope>
    <source>
        <strain evidence="2">CBS 593.65</strain>
    </source>
</reference>
<organism evidence="1 2">
    <name type="scientific">Aspergillus sydowii CBS 593.65</name>
    <dbReference type="NCBI Taxonomy" id="1036612"/>
    <lineage>
        <taxon>Eukaryota</taxon>
        <taxon>Fungi</taxon>
        <taxon>Dikarya</taxon>
        <taxon>Ascomycota</taxon>
        <taxon>Pezizomycotina</taxon>
        <taxon>Eurotiomycetes</taxon>
        <taxon>Eurotiomycetidae</taxon>
        <taxon>Eurotiales</taxon>
        <taxon>Aspergillaceae</taxon>
        <taxon>Aspergillus</taxon>
        <taxon>Aspergillus subgen. Nidulantes</taxon>
    </lineage>
</organism>
<dbReference type="PANTHER" id="PTHR36922:SF1">
    <property type="entry name" value="DUF1993 DOMAIN-CONTAINING PROTEIN"/>
    <property type="match status" value="1"/>
</dbReference>
<accession>A0A1L9TIH5</accession>
<dbReference type="PANTHER" id="PTHR36922">
    <property type="entry name" value="BLL2446 PROTEIN"/>
    <property type="match status" value="1"/>
</dbReference>
<proteinExistence type="predicted"/>